<dbReference type="eggNOG" id="ENOG502QPZJ">
    <property type="taxonomic scope" value="Eukaryota"/>
</dbReference>
<dbReference type="KEGG" id="cvr:CHLNCDRAFT_55034"/>
<proteinExistence type="predicted"/>
<keyword evidence="2" id="KW-0813">Transport</keyword>
<evidence type="ECO:0000256" key="5">
    <source>
        <dbReference type="ARBA" id="ARBA00022989"/>
    </source>
</evidence>
<evidence type="ECO:0000256" key="1">
    <source>
        <dbReference type="ARBA" id="ARBA00004167"/>
    </source>
</evidence>
<reference evidence="9 10" key="1">
    <citation type="journal article" date="2010" name="Plant Cell">
        <title>The Chlorella variabilis NC64A genome reveals adaptation to photosymbiosis, coevolution with viruses, and cryptic sex.</title>
        <authorList>
            <person name="Blanc G."/>
            <person name="Duncan G."/>
            <person name="Agarkova I."/>
            <person name="Borodovsky M."/>
            <person name="Gurnon J."/>
            <person name="Kuo A."/>
            <person name="Lindquist E."/>
            <person name="Lucas S."/>
            <person name="Pangilinan J."/>
            <person name="Polle J."/>
            <person name="Salamov A."/>
            <person name="Terry A."/>
            <person name="Yamada T."/>
            <person name="Dunigan D.D."/>
            <person name="Grigoriev I.V."/>
            <person name="Claverie J.M."/>
            <person name="Van Etten J.L."/>
        </authorList>
    </citation>
    <scope>NUCLEOTIDE SEQUENCE [LARGE SCALE GENOMIC DNA]</scope>
    <source>
        <strain evidence="9 10">NC64A</strain>
    </source>
</reference>
<feature type="compositionally biased region" description="Low complexity" evidence="8">
    <location>
        <begin position="241"/>
        <end position="271"/>
    </location>
</feature>
<evidence type="ECO:0000256" key="8">
    <source>
        <dbReference type="SAM" id="MobiDB-lite"/>
    </source>
</evidence>
<dbReference type="InterPro" id="IPR003369">
    <property type="entry name" value="TatA/B/E"/>
</dbReference>
<dbReference type="PANTHER" id="PTHR35512:SF1">
    <property type="entry name" value="OS11G0550900 PROTEIN"/>
    <property type="match status" value="1"/>
</dbReference>
<dbReference type="InParanoid" id="E1ZRJ1"/>
<name>E1ZRJ1_CHLVA</name>
<evidence type="ECO:0000256" key="3">
    <source>
        <dbReference type="ARBA" id="ARBA00022692"/>
    </source>
</evidence>
<dbReference type="GeneID" id="17350977"/>
<evidence type="ECO:0000313" key="10">
    <source>
        <dbReference type="Proteomes" id="UP000008141"/>
    </source>
</evidence>
<dbReference type="PANTHER" id="PTHR35512">
    <property type="entry name" value="OS11G0550900 PROTEIN"/>
    <property type="match status" value="1"/>
</dbReference>
<keyword evidence="7" id="KW-0472">Membrane</keyword>
<keyword evidence="3" id="KW-0812">Transmembrane</keyword>
<comment type="subcellular location">
    <subcellularLocation>
        <location evidence="1">Membrane</location>
        <topology evidence="1">Single-pass membrane protein</topology>
    </subcellularLocation>
</comment>
<dbReference type="STRING" id="554065.E1ZRJ1"/>
<dbReference type="FunCoup" id="E1ZRJ1">
    <property type="interactions" value="165"/>
</dbReference>
<keyword evidence="10" id="KW-1185">Reference proteome</keyword>
<evidence type="ECO:0000256" key="4">
    <source>
        <dbReference type="ARBA" id="ARBA00022927"/>
    </source>
</evidence>
<dbReference type="RefSeq" id="XP_005843737.1">
    <property type="nucleotide sequence ID" value="XM_005843675.1"/>
</dbReference>
<feature type="region of interest" description="Disordered" evidence="8">
    <location>
        <begin position="241"/>
        <end position="284"/>
    </location>
</feature>
<evidence type="ECO:0000313" key="9">
    <source>
        <dbReference type="EMBL" id="EFN51635.1"/>
    </source>
</evidence>
<dbReference type="Pfam" id="PF02416">
    <property type="entry name" value="TatA_B_E"/>
    <property type="match status" value="1"/>
</dbReference>
<keyword evidence="4" id="KW-0653">Protein transport</keyword>
<organism evidence="10">
    <name type="scientific">Chlorella variabilis</name>
    <name type="common">Green alga</name>
    <dbReference type="NCBI Taxonomy" id="554065"/>
    <lineage>
        <taxon>Eukaryota</taxon>
        <taxon>Viridiplantae</taxon>
        <taxon>Chlorophyta</taxon>
        <taxon>core chlorophytes</taxon>
        <taxon>Trebouxiophyceae</taxon>
        <taxon>Chlorellales</taxon>
        <taxon>Chlorellaceae</taxon>
        <taxon>Chlorella clade</taxon>
        <taxon>Chlorella</taxon>
    </lineage>
</organism>
<dbReference type="AlphaFoldDB" id="E1ZRJ1"/>
<dbReference type="Gene3D" id="1.20.5.3310">
    <property type="match status" value="1"/>
</dbReference>
<dbReference type="OMA" id="QHNPEFN"/>
<feature type="compositionally biased region" description="Basic and acidic residues" evidence="8">
    <location>
        <begin position="272"/>
        <end position="284"/>
    </location>
</feature>
<feature type="region of interest" description="Disordered" evidence="8">
    <location>
        <begin position="101"/>
        <end position="192"/>
    </location>
</feature>
<sequence length="284" mass="30619">MFSLGEMVVLAVAAAWVFGPNELPRMARAAGRLTGQATGFLYRTRARFFQFAEETEMTKLHQEVQATMHQLHAIRSELQGGINIFSPGPLAQRVMSIRPVPGQGEVDPFQQAQQQQFQTPQQQQQAPAWAAPVPSGQQQQPQHQQRRLQPAMGSWAASALPAAVAQAAGQRSQPPPQQQQQPRVDEGAGEQQAHPLTVPVSAVAAGLAPDRSGTAPTGSEILLDALAEELLAAQVLRLQQQQMAAAAAAAQRQQQAATAQQQQQQETSEQQEAGRDGAGDKREQ</sequence>
<evidence type="ECO:0000256" key="6">
    <source>
        <dbReference type="ARBA" id="ARBA00023010"/>
    </source>
</evidence>
<evidence type="ECO:0008006" key="11">
    <source>
        <dbReference type="Google" id="ProtNLM"/>
    </source>
</evidence>
<evidence type="ECO:0000256" key="7">
    <source>
        <dbReference type="ARBA" id="ARBA00023136"/>
    </source>
</evidence>
<evidence type="ECO:0000256" key="2">
    <source>
        <dbReference type="ARBA" id="ARBA00022448"/>
    </source>
</evidence>
<dbReference type="Proteomes" id="UP000008141">
    <property type="component" value="Unassembled WGS sequence"/>
</dbReference>
<protein>
    <recommendedName>
        <fullName evidence="11">Sec-independent translocase</fullName>
    </recommendedName>
</protein>
<keyword evidence="5" id="KW-1133">Transmembrane helix</keyword>
<feature type="compositionally biased region" description="Low complexity" evidence="8">
    <location>
        <begin position="108"/>
        <end position="168"/>
    </location>
</feature>
<dbReference type="OrthoDB" id="45251at2759"/>
<gene>
    <name evidence="9" type="ORF">CHLNCDRAFT_55034</name>
</gene>
<keyword evidence="6" id="KW-0811">Translocation</keyword>
<accession>E1ZRJ1</accession>
<dbReference type="EMBL" id="GL433862">
    <property type="protein sequence ID" value="EFN51635.1"/>
    <property type="molecule type" value="Genomic_DNA"/>
</dbReference>